<dbReference type="HAMAP" id="MF_00386">
    <property type="entry name" value="UPF0161_YidD"/>
    <property type="match status" value="1"/>
</dbReference>
<comment type="function">
    <text evidence="1">Could be involved in insertion of integral membrane proteins into the membrane.</text>
</comment>
<gene>
    <name evidence="3" type="primary">yidD</name>
    <name evidence="3" type="ORF">HEQ75_02360</name>
</gene>
<dbReference type="RefSeq" id="WP_168027308.1">
    <property type="nucleotide sequence ID" value="NZ_JAAVNE010000002.1"/>
</dbReference>
<evidence type="ECO:0000256" key="1">
    <source>
        <dbReference type="HAMAP-Rule" id="MF_00386"/>
    </source>
</evidence>
<comment type="similarity">
    <text evidence="1">Belongs to the UPF0161 family.</text>
</comment>
<name>A0ABX1DXQ7_9PROT</name>
<keyword evidence="1" id="KW-0472">Membrane</keyword>
<feature type="region of interest" description="Disordered" evidence="2">
    <location>
        <begin position="68"/>
        <end position="92"/>
    </location>
</feature>
<keyword evidence="4" id="KW-1185">Reference proteome</keyword>
<comment type="subcellular location">
    <subcellularLocation>
        <location evidence="1">Cell membrane</location>
        <topology evidence="1">Peripheral membrane protein</topology>
        <orientation evidence="1">Cytoplasmic side</orientation>
    </subcellularLocation>
</comment>
<dbReference type="EMBL" id="JAAVNE010000002">
    <property type="protein sequence ID" value="NKC29690.1"/>
    <property type="molecule type" value="Genomic_DNA"/>
</dbReference>
<proteinExistence type="inferred from homology"/>
<dbReference type="Pfam" id="PF01809">
    <property type="entry name" value="YidD"/>
    <property type="match status" value="1"/>
</dbReference>
<evidence type="ECO:0000313" key="3">
    <source>
        <dbReference type="EMBL" id="NKC29690.1"/>
    </source>
</evidence>
<evidence type="ECO:0000313" key="4">
    <source>
        <dbReference type="Proteomes" id="UP000787635"/>
    </source>
</evidence>
<reference evidence="3 4" key="1">
    <citation type="submission" date="2020-03" db="EMBL/GenBank/DDBJ databases">
        <title>Roseomonas selenitidurans sp. nov. isolated from urban soil.</title>
        <authorList>
            <person name="Liu H."/>
        </authorList>
    </citation>
    <scope>NUCLEOTIDE SEQUENCE [LARGE SCALE GENOMIC DNA]</scope>
    <source>
        <strain evidence="3 4">BU-1</strain>
    </source>
</reference>
<dbReference type="InterPro" id="IPR002696">
    <property type="entry name" value="Membr_insert_effic_factor_YidD"/>
</dbReference>
<dbReference type="PANTHER" id="PTHR33383">
    <property type="entry name" value="MEMBRANE PROTEIN INSERTION EFFICIENCY FACTOR-RELATED"/>
    <property type="match status" value="1"/>
</dbReference>
<dbReference type="NCBIfam" id="TIGR00278">
    <property type="entry name" value="membrane protein insertion efficiency factor YidD"/>
    <property type="match status" value="1"/>
</dbReference>
<comment type="caution">
    <text evidence="3">The sequence shown here is derived from an EMBL/GenBank/DDBJ whole genome shotgun (WGS) entry which is preliminary data.</text>
</comment>
<organism evidence="3 4">
    <name type="scientific">Falsiroseomonas selenitidurans</name>
    <dbReference type="NCBI Taxonomy" id="2716335"/>
    <lineage>
        <taxon>Bacteria</taxon>
        <taxon>Pseudomonadati</taxon>
        <taxon>Pseudomonadota</taxon>
        <taxon>Alphaproteobacteria</taxon>
        <taxon>Acetobacterales</taxon>
        <taxon>Roseomonadaceae</taxon>
        <taxon>Falsiroseomonas</taxon>
    </lineage>
</organism>
<evidence type="ECO:0000256" key="2">
    <source>
        <dbReference type="SAM" id="MobiDB-lite"/>
    </source>
</evidence>
<dbReference type="Proteomes" id="UP000787635">
    <property type="component" value="Unassembled WGS sequence"/>
</dbReference>
<dbReference type="PANTHER" id="PTHR33383:SF1">
    <property type="entry name" value="MEMBRANE PROTEIN INSERTION EFFICIENCY FACTOR-RELATED"/>
    <property type="match status" value="1"/>
</dbReference>
<protein>
    <recommendedName>
        <fullName evidence="1">Putative membrane protein insertion efficiency factor</fullName>
    </recommendedName>
</protein>
<sequence>MTPQQHLLRGAIRTYQYTLRPIIGCNCRFLPHCSDFGLQAVAEHGALRGGWLTARRILRCNPWHPGGYDPVPPPSQNVTGTAHAPVPRPTKG</sequence>
<keyword evidence="1" id="KW-1003">Cell membrane</keyword>
<accession>A0ABX1DXQ7</accession>
<dbReference type="SMART" id="SM01234">
    <property type="entry name" value="Haemolytic"/>
    <property type="match status" value="1"/>
</dbReference>